<dbReference type="InterPro" id="IPR008988">
    <property type="entry name" value="Transcriptional_repressor_C"/>
</dbReference>
<dbReference type="InterPro" id="IPR007167">
    <property type="entry name" value="Fe-transptr_FeoA-like"/>
</dbReference>
<dbReference type="AlphaFoldDB" id="A0A0N8NT12"/>
<sequence length="71" mass="7995">MLSLAKGKLNTPYTVNSVNTDREDIRKFLFTLGCYPGERVTIISKLASNYIINIKDARYSIDEDLAKAIIV</sequence>
<evidence type="ECO:0000313" key="3">
    <source>
        <dbReference type="EMBL" id="KPU43544.1"/>
    </source>
</evidence>
<evidence type="ECO:0000256" key="1">
    <source>
        <dbReference type="ARBA" id="ARBA00023004"/>
    </source>
</evidence>
<accession>A0A0N8NT12</accession>
<dbReference type="GO" id="GO:0046914">
    <property type="term" value="F:transition metal ion binding"/>
    <property type="evidence" value="ECO:0007669"/>
    <property type="project" value="InterPro"/>
</dbReference>
<dbReference type="Pfam" id="PF04023">
    <property type="entry name" value="FeoA"/>
    <property type="match status" value="1"/>
</dbReference>
<proteinExistence type="predicted"/>
<organism evidence="3 4">
    <name type="scientific">Oxobacter pfennigii</name>
    <dbReference type="NCBI Taxonomy" id="36849"/>
    <lineage>
        <taxon>Bacteria</taxon>
        <taxon>Bacillati</taxon>
        <taxon>Bacillota</taxon>
        <taxon>Clostridia</taxon>
        <taxon>Eubacteriales</taxon>
        <taxon>Clostridiaceae</taxon>
        <taxon>Oxobacter</taxon>
    </lineage>
</organism>
<dbReference type="STRING" id="36849.OXPF_29850"/>
<dbReference type="RefSeq" id="WP_054875980.1">
    <property type="nucleotide sequence ID" value="NZ_LKET01000039.1"/>
</dbReference>
<dbReference type="Gene3D" id="2.30.30.90">
    <property type="match status" value="1"/>
</dbReference>
<keyword evidence="1" id="KW-0408">Iron</keyword>
<dbReference type="Proteomes" id="UP000050326">
    <property type="component" value="Unassembled WGS sequence"/>
</dbReference>
<dbReference type="SUPFAM" id="SSF50037">
    <property type="entry name" value="C-terminal domain of transcriptional repressors"/>
    <property type="match status" value="1"/>
</dbReference>
<dbReference type="OrthoDB" id="5984at2"/>
<dbReference type="SMART" id="SM00899">
    <property type="entry name" value="FeoA"/>
    <property type="match status" value="1"/>
</dbReference>
<dbReference type="PATRIC" id="fig|36849.3.peg.3159"/>
<name>A0A0N8NT12_9CLOT</name>
<dbReference type="EMBL" id="LKET01000039">
    <property type="protein sequence ID" value="KPU43544.1"/>
    <property type="molecule type" value="Genomic_DNA"/>
</dbReference>
<reference evidence="3 4" key="1">
    <citation type="submission" date="2015-09" db="EMBL/GenBank/DDBJ databases">
        <title>Genome sequence of Oxobacter pfennigii DSM 3222.</title>
        <authorList>
            <person name="Poehlein A."/>
            <person name="Bengelsdorf F.R."/>
            <person name="Schiel-Bengelsdorf B."/>
            <person name="Duerre P."/>
            <person name="Daniel R."/>
        </authorList>
    </citation>
    <scope>NUCLEOTIDE SEQUENCE [LARGE SCALE GENOMIC DNA]</scope>
    <source>
        <strain evidence="3 4">DSM 3222</strain>
    </source>
</reference>
<protein>
    <submittedName>
        <fullName evidence="3">FeoA domain protein</fullName>
    </submittedName>
</protein>
<evidence type="ECO:0000313" key="4">
    <source>
        <dbReference type="Proteomes" id="UP000050326"/>
    </source>
</evidence>
<comment type="caution">
    <text evidence="3">The sequence shown here is derived from an EMBL/GenBank/DDBJ whole genome shotgun (WGS) entry which is preliminary data.</text>
</comment>
<feature type="domain" description="Ferrous iron transporter FeoA-like" evidence="2">
    <location>
        <begin position="2"/>
        <end position="71"/>
    </location>
</feature>
<keyword evidence="4" id="KW-1185">Reference proteome</keyword>
<dbReference type="InterPro" id="IPR038157">
    <property type="entry name" value="FeoA_core_dom"/>
</dbReference>
<evidence type="ECO:0000259" key="2">
    <source>
        <dbReference type="SMART" id="SM00899"/>
    </source>
</evidence>
<gene>
    <name evidence="3" type="ORF">OXPF_29850</name>
</gene>